<evidence type="ECO:0000313" key="2">
    <source>
        <dbReference type="Proteomes" id="UP001143910"/>
    </source>
</evidence>
<protein>
    <submittedName>
        <fullName evidence="1">Uncharacterized protein</fullName>
    </submittedName>
</protein>
<gene>
    <name evidence="1" type="ORF">NQ176_g3136</name>
</gene>
<dbReference type="Proteomes" id="UP001143910">
    <property type="component" value="Unassembled WGS sequence"/>
</dbReference>
<comment type="caution">
    <text evidence="1">The sequence shown here is derived from an EMBL/GenBank/DDBJ whole genome shotgun (WGS) entry which is preliminary data.</text>
</comment>
<evidence type="ECO:0000313" key="1">
    <source>
        <dbReference type="EMBL" id="KAJ2979625.1"/>
    </source>
</evidence>
<sequence length="337" mass="37770">MPATKNDQHSIDPIIALLPNNVDAIPKLLEEITHHIQLRGIGDNTDRQELLIKCRSLVQAIETPRETMVKHCWAQTGTFAAINFGVDAGLWKVMAQRGDEPQNVGDLAVELGVDPIRLADDLTGRLMRHLGAMGYITEVAVDTYQPTNYSRALSLPAIGNGYLAISLRVSFVSRLSCTGAGPLKFHEFSRNRGWRNPTDGNDTSMMYAYGTDMNMFAWQQHLGYGSHFNDHMAGRRLGRLPWMHTSFYPVKERLINGADKDPGAPFLVDIGGNVGHDLAEFRQYHPNVPGKLILQDLPAVIGQVQDLDPSIVRMAYDFRNEQPVKGEKSFLYKRIYR</sequence>
<organism evidence="1 2">
    <name type="scientific">Zarea fungicola</name>
    <dbReference type="NCBI Taxonomy" id="93591"/>
    <lineage>
        <taxon>Eukaryota</taxon>
        <taxon>Fungi</taxon>
        <taxon>Dikarya</taxon>
        <taxon>Ascomycota</taxon>
        <taxon>Pezizomycotina</taxon>
        <taxon>Sordariomycetes</taxon>
        <taxon>Hypocreomycetidae</taxon>
        <taxon>Hypocreales</taxon>
        <taxon>Cordycipitaceae</taxon>
        <taxon>Zarea</taxon>
    </lineage>
</organism>
<dbReference type="EMBL" id="JANJQO010000266">
    <property type="protein sequence ID" value="KAJ2979625.1"/>
    <property type="molecule type" value="Genomic_DNA"/>
</dbReference>
<keyword evidence="2" id="KW-1185">Reference proteome</keyword>
<accession>A0ACC1NJW9</accession>
<reference evidence="1" key="1">
    <citation type="submission" date="2022-08" db="EMBL/GenBank/DDBJ databases">
        <title>Genome Sequence of Lecanicillium fungicola.</title>
        <authorList>
            <person name="Buettner E."/>
        </authorList>
    </citation>
    <scope>NUCLEOTIDE SEQUENCE</scope>
    <source>
        <strain evidence="1">Babe33</strain>
    </source>
</reference>
<proteinExistence type="predicted"/>
<name>A0ACC1NJW9_9HYPO</name>